<dbReference type="PRINTS" id="PR00868">
    <property type="entry name" value="DNAPOLI"/>
</dbReference>
<dbReference type="InterPro" id="IPR002421">
    <property type="entry name" value="5-3_exonuclease"/>
</dbReference>
<dbReference type="Pfam" id="PF01612">
    <property type="entry name" value="DNA_pol_A_exo1"/>
    <property type="match status" value="1"/>
</dbReference>
<dbReference type="InterPro" id="IPR001098">
    <property type="entry name" value="DNA-dir_DNA_pol_A_palm_dom"/>
</dbReference>
<dbReference type="InterPro" id="IPR043502">
    <property type="entry name" value="DNA/RNA_pol_sf"/>
</dbReference>
<protein>
    <recommendedName>
        <fullName evidence="3 15">DNA polymerase I</fullName>
        <ecNumber evidence="2 15">2.7.7.7</ecNumber>
    </recommendedName>
</protein>
<dbReference type="InterPro" id="IPR029060">
    <property type="entry name" value="PIN-like_dom_sf"/>
</dbReference>
<dbReference type="PANTHER" id="PTHR10133">
    <property type="entry name" value="DNA POLYMERASE I"/>
    <property type="match status" value="1"/>
</dbReference>
<dbReference type="SUPFAM" id="SSF56672">
    <property type="entry name" value="DNA/RNA polymerases"/>
    <property type="match status" value="1"/>
</dbReference>
<dbReference type="InterPro" id="IPR002298">
    <property type="entry name" value="DNA_polymerase_A"/>
</dbReference>
<proteinExistence type="inferred from homology"/>
<evidence type="ECO:0000256" key="2">
    <source>
        <dbReference type="ARBA" id="ARBA00012417"/>
    </source>
</evidence>
<evidence type="ECO:0000256" key="5">
    <source>
        <dbReference type="ARBA" id="ARBA00022695"/>
    </source>
</evidence>
<evidence type="ECO:0000256" key="7">
    <source>
        <dbReference type="ARBA" id="ARBA00022722"/>
    </source>
</evidence>
<dbReference type="NCBIfam" id="NF004397">
    <property type="entry name" value="PRK05755.1"/>
    <property type="match status" value="1"/>
</dbReference>
<dbReference type="InterPro" id="IPR002562">
    <property type="entry name" value="3'-5'_exonuclease_dom"/>
</dbReference>
<keyword evidence="9 16" id="KW-0378">Hydrolase</keyword>
<evidence type="ECO:0000256" key="8">
    <source>
        <dbReference type="ARBA" id="ARBA00022763"/>
    </source>
</evidence>
<dbReference type="Gene3D" id="1.10.150.20">
    <property type="entry name" value="5' to 3' exonuclease, C-terminal subdomain"/>
    <property type="match status" value="2"/>
</dbReference>
<evidence type="ECO:0000259" key="17">
    <source>
        <dbReference type="SMART" id="SM00474"/>
    </source>
</evidence>
<evidence type="ECO:0000256" key="9">
    <source>
        <dbReference type="ARBA" id="ARBA00022801"/>
    </source>
</evidence>
<feature type="domain" description="5'-3' exonuclease" evidence="18">
    <location>
        <begin position="3"/>
        <end position="264"/>
    </location>
</feature>
<dbReference type="SMART" id="SM00482">
    <property type="entry name" value="POLAc"/>
    <property type="match status" value="1"/>
</dbReference>
<dbReference type="InterPro" id="IPR018320">
    <property type="entry name" value="DNA_polymerase_1"/>
</dbReference>
<keyword evidence="11 16" id="KW-0239">DNA-directed DNA polymerase</keyword>
<dbReference type="InterPro" id="IPR036397">
    <property type="entry name" value="RNaseH_sf"/>
</dbReference>
<dbReference type="FunFam" id="1.20.1060.10:FF:000001">
    <property type="entry name" value="DNA polymerase I"/>
    <property type="match status" value="1"/>
</dbReference>
<dbReference type="Pfam" id="PF02739">
    <property type="entry name" value="5_3_exonuc_N"/>
    <property type="match status" value="1"/>
</dbReference>
<feature type="domain" description="DNA-directed DNA polymerase family A palm" evidence="19">
    <location>
        <begin position="694"/>
        <end position="901"/>
    </location>
</feature>
<reference evidence="20 21" key="1">
    <citation type="submission" date="2018-03" db="EMBL/GenBank/DDBJ databases">
        <authorList>
            <person name="Keele B.F."/>
        </authorList>
    </citation>
    <scope>NUCLEOTIDE SEQUENCE [LARGE SCALE GENOMIC DNA]</scope>
    <source>
        <strain evidence="20 21">YL28-9</strain>
    </source>
</reference>
<evidence type="ECO:0000259" key="19">
    <source>
        <dbReference type="SMART" id="SM00482"/>
    </source>
</evidence>
<keyword evidence="4 16" id="KW-0808">Transferase</keyword>
<dbReference type="CDD" id="cd06139">
    <property type="entry name" value="DNA_polA_I_Ecoli_like_exo"/>
    <property type="match status" value="1"/>
</dbReference>
<dbReference type="InterPro" id="IPR020045">
    <property type="entry name" value="DNA_polI_H3TH"/>
</dbReference>
<keyword evidence="6 16" id="KW-0235">DNA replication</keyword>
<dbReference type="GO" id="GO:0008408">
    <property type="term" value="F:3'-5' exonuclease activity"/>
    <property type="evidence" value="ECO:0007669"/>
    <property type="project" value="UniProtKB-UniRule"/>
</dbReference>
<organism evidence="20 21">
    <name type="scientific">Pedobacter yulinensis</name>
    <dbReference type="NCBI Taxonomy" id="2126353"/>
    <lineage>
        <taxon>Bacteria</taxon>
        <taxon>Pseudomonadati</taxon>
        <taxon>Bacteroidota</taxon>
        <taxon>Sphingobacteriia</taxon>
        <taxon>Sphingobacteriales</taxon>
        <taxon>Sphingobacteriaceae</taxon>
        <taxon>Pedobacter</taxon>
    </lineage>
</organism>
<evidence type="ECO:0000313" key="20">
    <source>
        <dbReference type="EMBL" id="PST85174.1"/>
    </source>
</evidence>
<dbReference type="InterPro" id="IPR020046">
    <property type="entry name" value="5-3_exonucl_a-hlix_arch_N"/>
</dbReference>
<dbReference type="EMBL" id="PYLS01000001">
    <property type="protein sequence ID" value="PST85174.1"/>
    <property type="molecule type" value="Genomic_DNA"/>
</dbReference>
<feature type="domain" description="3'-5' exonuclease" evidence="17">
    <location>
        <begin position="344"/>
        <end position="525"/>
    </location>
</feature>
<dbReference type="OrthoDB" id="9806424at2"/>
<evidence type="ECO:0000256" key="11">
    <source>
        <dbReference type="ARBA" id="ARBA00022932"/>
    </source>
</evidence>
<dbReference type="PROSITE" id="PS00447">
    <property type="entry name" value="DNA_POLYMERASE_A"/>
    <property type="match status" value="1"/>
</dbReference>
<evidence type="ECO:0000256" key="14">
    <source>
        <dbReference type="ARBA" id="ARBA00049244"/>
    </source>
</evidence>
<evidence type="ECO:0000256" key="15">
    <source>
        <dbReference type="NCBIfam" id="TIGR00593"/>
    </source>
</evidence>
<dbReference type="EC" id="2.7.7.7" evidence="2 15"/>
<evidence type="ECO:0000256" key="12">
    <source>
        <dbReference type="ARBA" id="ARBA00023125"/>
    </source>
</evidence>
<dbReference type="GO" id="GO:0008409">
    <property type="term" value="F:5'-3' exonuclease activity"/>
    <property type="evidence" value="ECO:0007669"/>
    <property type="project" value="UniProtKB-UniRule"/>
</dbReference>
<keyword evidence="8 16" id="KW-0227">DNA damage</keyword>
<evidence type="ECO:0000256" key="4">
    <source>
        <dbReference type="ARBA" id="ARBA00022679"/>
    </source>
</evidence>
<dbReference type="GO" id="GO:0006302">
    <property type="term" value="P:double-strand break repair"/>
    <property type="evidence" value="ECO:0007669"/>
    <property type="project" value="TreeGrafter"/>
</dbReference>
<dbReference type="Pfam" id="PF01367">
    <property type="entry name" value="5_3_exonuc"/>
    <property type="match status" value="1"/>
</dbReference>
<dbReference type="Pfam" id="PF00476">
    <property type="entry name" value="DNA_pol_A"/>
    <property type="match status" value="1"/>
</dbReference>
<dbReference type="Proteomes" id="UP000240912">
    <property type="component" value="Unassembled WGS sequence"/>
</dbReference>
<dbReference type="SUPFAM" id="SSF47807">
    <property type="entry name" value="5' to 3' exonuclease, C-terminal subdomain"/>
    <property type="match status" value="1"/>
</dbReference>
<comment type="similarity">
    <text evidence="1 16">Belongs to the DNA polymerase type-A family.</text>
</comment>
<dbReference type="AlphaFoldDB" id="A0A2T3HRT4"/>
<sequence>MNKKLFLLDGMALIYRAHFALSKNPRFTSTGINTSAVMGFTNTLLEVLKKEQPTHLAVVFDTDAPTERHVEFEAYKAHREAMPEDLAKALPYVFKLITGFNIPVITSDGYEADDIIGTLAKKAEDKGYTVYCMTPDKDFAQLVSENIFIYKPARMGNDMEILGVKEVLAKWEIEHVHQVIDILGLWGDAVDNIPGIPGIGEKTAKALIRQYGSMENIIANAHELKGKQRENVETFAEQGLISKKLATILLNVPVELDEEALKLTPPSRELLEPLFAELEFRTIGRRVFGDEFSVTDGRISVSQQTDLFGNQVEDVRVQVSTTTAPELFEPAAPAKNIDNTPHDYRLVDTPEGRQELITSLCAQKSISFDTETTGTDANEAELVGLSFSYEAGTGFYVPVPAERDAAQAIVDEFKPLLENPDIIKIGQNTKYDILMLKWYGVNVQGELVDTMLAHYLIDPDTRHNMDVLAENYLGYTPVSITSLIGPKGKGQGTMREVSPERVTDYAAEDADVTLQLSQVFEPLLKEREVDSLAREVEFPLVYVLADMEKEGVRIDTETLKEYSAQLESDIRRYEQTVYEKAGLKFNIASPKQLGEVLFDKLQLDPKAKKTKTGQYQTGEDVLMALASKSDIVRDIVDFRQLQKLKSTYVDALPLLVNPKTGRVHTSFNQAVAATGRLSSNNPNLQNIPIRTDRGREVRKAFIARDEEHVLLSADYSQIELRIIADISKEENMLEAFSKGLDIHTATAARVYGVDIEQVDGTQRRNAKAVNFGIIYGQSAFGLSQSLGIPRKEAAEIIEQYFNQYPGIKKYMSDTMNFARENGFVKTIMGRRRYLRDINSANMTVRGFAERNAINAPIQGSAADMIKIAMINIHREMKKQGLRSTMTMQVHDELVFDVLRQEKDTMKILIEEGMRNAIRMSVPIVVEIGEGENWLEAH</sequence>
<evidence type="ECO:0000256" key="1">
    <source>
        <dbReference type="ARBA" id="ARBA00007705"/>
    </source>
</evidence>
<dbReference type="Gene3D" id="3.30.420.10">
    <property type="entry name" value="Ribonuclease H-like superfamily/Ribonuclease H"/>
    <property type="match status" value="1"/>
</dbReference>
<dbReference type="InterPro" id="IPR012337">
    <property type="entry name" value="RNaseH-like_sf"/>
</dbReference>
<dbReference type="PANTHER" id="PTHR10133:SF27">
    <property type="entry name" value="DNA POLYMERASE NU"/>
    <property type="match status" value="1"/>
</dbReference>
<dbReference type="FunFam" id="1.10.150.20:FF:000002">
    <property type="entry name" value="DNA polymerase I"/>
    <property type="match status" value="1"/>
</dbReference>
<dbReference type="Gene3D" id="3.30.70.370">
    <property type="match status" value="1"/>
</dbReference>
<evidence type="ECO:0000256" key="6">
    <source>
        <dbReference type="ARBA" id="ARBA00022705"/>
    </source>
</evidence>
<evidence type="ECO:0000259" key="18">
    <source>
        <dbReference type="SMART" id="SM00475"/>
    </source>
</evidence>
<dbReference type="RefSeq" id="WP_107213663.1">
    <property type="nucleotide sequence ID" value="NZ_KZ686268.1"/>
</dbReference>
<dbReference type="InterPro" id="IPR008918">
    <property type="entry name" value="HhH2"/>
</dbReference>
<dbReference type="GO" id="GO:0006261">
    <property type="term" value="P:DNA-templated DNA replication"/>
    <property type="evidence" value="ECO:0007669"/>
    <property type="project" value="UniProtKB-UniRule"/>
</dbReference>
<dbReference type="InterPro" id="IPR019760">
    <property type="entry name" value="DNA-dir_DNA_pol_A_CS"/>
</dbReference>
<keyword evidence="5 16" id="KW-0548">Nucleotidyltransferase</keyword>
<accession>A0A2T3HRT4</accession>
<dbReference type="NCBIfam" id="TIGR00593">
    <property type="entry name" value="pola"/>
    <property type="match status" value="1"/>
</dbReference>
<dbReference type="SMART" id="SM00474">
    <property type="entry name" value="35EXOc"/>
    <property type="match status" value="1"/>
</dbReference>
<evidence type="ECO:0000256" key="16">
    <source>
        <dbReference type="RuleBase" id="RU004460"/>
    </source>
</evidence>
<name>A0A2T3HRT4_9SPHI</name>
<dbReference type="SMART" id="SM00475">
    <property type="entry name" value="53EXOc"/>
    <property type="match status" value="1"/>
</dbReference>
<keyword evidence="12 16" id="KW-0238">DNA-binding</keyword>
<dbReference type="SMART" id="SM00279">
    <property type="entry name" value="HhH2"/>
    <property type="match status" value="1"/>
</dbReference>
<evidence type="ECO:0000256" key="10">
    <source>
        <dbReference type="ARBA" id="ARBA00022839"/>
    </source>
</evidence>
<evidence type="ECO:0000256" key="13">
    <source>
        <dbReference type="ARBA" id="ARBA00023204"/>
    </source>
</evidence>
<dbReference type="Gene3D" id="1.20.1060.10">
    <property type="entry name" value="Taq DNA Polymerase, Chain T, domain 4"/>
    <property type="match status" value="1"/>
</dbReference>
<keyword evidence="7" id="KW-0540">Nuclease</keyword>
<dbReference type="InterPro" id="IPR036279">
    <property type="entry name" value="5-3_exonuclease_C_sf"/>
</dbReference>
<dbReference type="FunFam" id="1.10.150.20:FF:000003">
    <property type="entry name" value="DNA polymerase I"/>
    <property type="match status" value="1"/>
</dbReference>
<dbReference type="SUPFAM" id="SSF88723">
    <property type="entry name" value="PIN domain-like"/>
    <property type="match status" value="1"/>
</dbReference>
<dbReference type="CDD" id="cd08637">
    <property type="entry name" value="DNA_pol_A_pol_I_C"/>
    <property type="match status" value="1"/>
</dbReference>
<evidence type="ECO:0000313" key="21">
    <source>
        <dbReference type="Proteomes" id="UP000240912"/>
    </source>
</evidence>
<keyword evidence="13 16" id="KW-0234">DNA repair</keyword>
<comment type="function">
    <text evidence="16">In addition to polymerase activity, this DNA polymerase exhibits 3'-5' and 5'-3' exonuclease activity.</text>
</comment>
<gene>
    <name evidence="16" type="primary">polA</name>
    <name evidence="20" type="ORF">C7T94_03450</name>
</gene>
<dbReference type="Gene3D" id="3.40.50.1010">
    <property type="entry name" value="5'-nuclease"/>
    <property type="match status" value="1"/>
</dbReference>
<dbReference type="CDD" id="cd09859">
    <property type="entry name" value="PIN_53EXO"/>
    <property type="match status" value="1"/>
</dbReference>
<keyword evidence="10 16" id="KW-0269">Exonuclease</keyword>
<evidence type="ECO:0000256" key="3">
    <source>
        <dbReference type="ARBA" id="ARBA00020311"/>
    </source>
</evidence>
<dbReference type="SUPFAM" id="SSF53098">
    <property type="entry name" value="Ribonuclease H-like"/>
    <property type="match status" value="1"/>
</dbReference>
<comment type="catalytic activity">
    <reaction evidence="14 16">
        <text>DNA(n) + a 2'-deoxyribonucleoside 5'-triphosphate = DNA(n+1) + diphosphate</text>
        <dbReference type="Rhea" id="RHEA:22508"/>
        <dbReference type="Rhea" id="RHEA-COMP:17339"/>
        <dbReference type="Rhea" id="RHEA-COMP:17340"/>
        <dbReference type="ChEBI" id="CHEBI:33019"/>
        <dbReference type="ChEBI" id="CHEBI:61560"/>
        <dbReference type="ChEBI" id="CHEBI:173112"/>
        <dbReference type="EC" id="2.7.7.7"/>
    </reaction>
</comment>
<dbReference type="GO" id="GO:0003677">
    <property type="term" value="F:DNA binding"/>
    <property type="evidence" value="ECO:0007669"/>
    <property type="project" value="UniProtKB-UniRule"/>
</dbReference>
<keyword evidence="21" id="KW-1185">Reference proteome</keyword>
<dbReference type="GO" id="GO:0003887">
    <property type="term" value="F:DNA-directed DNA polymerase activity"/>
    <property type="evidence" value="ECO:0007669"/>
    <property type="project" value="UniProtKB-UniRule"/>
</dbReference>
<dbReference type="CDD" id="cd09898">
    <property type="entry name" value="H3TH_53EXO"/>
    <property type="match status" value="1"/>
</dbReference>
<comment type="caution">
    <text evidence="20">The sequence shown here is derived from an EMBL/GenBank/DDBJ whole genome shotgun (WGS) entry which is preliminary data.</text>
</comment>